<organism evidence="10 11">
    <name type="scientific">Brenneria corticis</name>
    <dbReference type="NCBI Taxonomy" id="2173106"/>
    <lineage>
        <taxon>Bacteria</taxon>
        <taxon>Pseudomonadati</taxon>
        <taxon>Pseudomonadota</taxon>
        <taxon>Gammaproteobacteria</taxon>
        <taxon>Enterobacterales</taxon>
        <taxon>Pectobacteriaceae</taxon>
        <taxon>Brenneria</taxon>
    </lineage>
</organism>
<evidence type="ECO:0000256" key="6">
    <source>
        <dbReference type="ARBA" id="ARBA00039017"/>
    </source>
</evidence>
<dbReference type="RefSeq" id="WP_136168518.1">
    <property type="nucleotide sequence ID" value="NZ_KZ819100.1"/>
</dbReference>
<dbReference type="GO" id="GO:0046872">
    <property type="term" value="F:metal ion binding"/>
    <property type="evidence" value="ECO:0007669"/>
    <property type="project" value="UniProtKB-KW"/>
</dbReference>
<dbReference type="SUPFAM" id="SSF52499">
    <property type="entry name" value="Isochorismatase-like hydrolases"/>
    <property type="match status" value="1"/>
</dbReference>
<keyword evidence="4" id="KW-0378">Hydrolase</keyword>
<dbReference type="GO" id="GO:0008936">
    <property type="term" value="F:nicotinamidase activity"/>
    <property type="evidence" value="ECO:0007669"/>
    <property type="project" value="UniProtKB-EC"/>
</dbReference>
<dbReference type="PANTHER" id="PTHR11080">
    <property type="entry name" value="PYRAZINAMIDASE/NICOTINAMIDASE"/>
    <property type="match status" value="1"/>
</dbReference>
<accession>A0A2U1TLN5</accession>
<dbReference type="Pfam" id="PF00857">
    <property type="entry name" value="Isochorismatase"/>
    <property type="match status" value="1"/>
</dbReference>
<comment type="caution">
    <text evidence="10">The sequence shown here is derived from an EMBL/GenBank/DDBJ whole genome shotgun (WGS) entry which is preliminary data.</text>
</comment>
<dbReference type="PANTHER" id="PTHR11080:SF2">
    <property type="entry name" value="LD05707P"/>
    <property type="match status" value="1"/>
</dbReference>
<protein>
    <recommendedName>
        <fullName evidence="8">Nicotinamidase</fullName>
        <ecNumber evidence="6">3.5.1.19</ecNumber>
    </recommendedName>
    <alternativeName>
        <fullName evidence="7">Nicotinamide deamidase</fullName>
    </alternativeName>
</protein>
<dbReference type="InterPro" id="IPR052347">
    <property type="entry name" value="Isochorismatase_Nicotinamidase"/>
</dbReference>
<name>A0A2U1TLN5_9GAMM</name>
<evidence type="ECO:0000256" key="3">
    <source>
        <dbReference type="ARBA" id="ARBA00022723"/>
    </source>
</evidence>
<evidence type="ECO:0000259" key="9">
    <source>
        <dbReference type="Pfam" id="PF00857"/>
    </source>
</evidence>
<keyword evidence="11" id="KW-1185">Reference proteome</keyword>
<reference evidence="10 11" key="1">
    <citation type="submission" date="2018-04" db="EMBL/GenBank/DDBJ databases">
        <title>Brenneria corticis sp.nov.</title>
        <authorList>
            <person name="Li Y."/>
        </authorList>
    </citation>
    <scope>NUCLEOTIDE SEQUENCE [LARGE SCALE GENOMIC DNA]</scope>
    <source>
        <strain evidence="10 11">CFCC 11842</strain>
    </source>
</reference>
<evidence type="ECO:0000256" key="8">
    <source>
        <dbReference type="ARBA" id="ARBA00072277"/>
    </source>
</evidence>
<evidence type="ECO:0000256" key="7">
    <source>
        <dbReference type="ARBA" id="ARBA00043224"/>
    </source>
</evidence>
<dbReference type="NCBIfam" id="NF008623">
    <property type="entry name" value="PRK11609.1"/>
    <property type="match status" value="1"/>
</dbReference>
<dbReference type="CDD" id="cd01011">
    <property type="entry name" value="nicotinamidase"/>
    <property type="match status" value="1"/>
</dbReference>
<dbReference type="AlphaFoldDB" id="A0A2U1TLN5"/>
<evidence type="ECO:0000256" key="1">
    <source>
        <dbReference type="ARBA" id="ARBA00006336"/>
    </source>
</evidence>
<keyword evidence="3" id="KW-0479">Metal-binding</keyword>
<dbReference type="Gene3D" id="3.40.50.850">
    <property type="entry name" value="Isochorismatase-like"/>
    <property type="match status" value="1"/>
</dbReference>
<comment type="pathway">
    <text evidence="5">Cofactor biosynthesis; nicotinate biosynthesis; nicotinate from nicotinamide: step 1/1.</text>
</comment>
<evidence type="ECO:0000313" key="10">
    <source>
        <dbReference type="EMBL" id="PWC10306.1"/>
    </source>
</evidence>
<gene>
    <name evidence="10" type="ORF">DDT56_22080</name>
</gene>
<evidence type="ECO:0000256" key="5">
    <source>
        <dbReference type="ARBA" id="ARBA00037900"/>
    </source>
</evidence>
<evidence type="ECO:0000313" key="11">
    <source>
        <dbReference type="Proteomes" id="UP000296159"/>
    </source>
</evidence>
<evidence type="ECO:0000256" key="2">
    <source>
        <dbReference type="ARBA" id="ARBA00022642"/>
    </source>
</evidence>
<dbReference type="Proteomes" id="UP000296159">
    <property type="component" value="Unassembled WGS sequence"/>
</dbReference>
<comment type="similarity">
    <text evidence="1">Belongs to the isochorismatase family.</text>
</comment>
<sequence>MNRALLLIDLQNDFCPGGALAVAEGDRVIEVANRAIAACAAANIPVIASQDWHPADHGSFAVNANAAVGEIGELDGLPQVWWPVHCVQDQPGAQFHPALNRQAIEWVVRKGTQANIDSYSAFFDNGHRAKTALDDWLRARNITRLTVMGIATDYCVKFSVLDALELDYETEVLVDGCRGVNLAPQDSRAALEEMQRRGANLVDLSSFVAGLASGG</sequence>
<proteinExistence type="inferred from homology"/>
<evidence type="ECO:0000256" key="4">
    <source>
        <dbReference type="ARBA" id="ARBA00022801"/>
    </source>
</evidence>
<dbReference type="InterPro" id="IPR036380">
    <property type="entry name" value="Isochorismatase-like_sf"/>
</dbReference>
<keyword evidence="2" id="KW-0662">Pyridine nucleotide biosynthesis</keyword>
<dbReference type="GO" id="GO:0019363">
    <property type="term" value="P:pyridine nucleotide biosynthetic process"/>
    <property type="evidence" value="ECO:0007669"/>
    <property type="project" value="UniProtKB-KW"/>
</dbReference>
<dbReference type="FunFam" id="3.40.50.850:FF:000006">
    <property type="entry name" value="Bifunctional pyrazinamidase/nicotinamidase"/>
    <property type="match status" value="1"/>
</dbReference>
<dbReference type="EC" id="3.5.1.19" evidence="6"/>
<feature type="domain" description="Isochorismatase-like" evidence="9">
    <location>
        <begin position="4"/>
        <end position="204"/>
    </location>
</feature>
<dbReference type="InterPro" id="IPR000868">
    <property type="entry name" value="Isochorismatase-like_dom"/>
</dbReference>
<dbReference type="EMBL" id="QDKH01000038">
    <property type="protein sequence ID" value="PWC10306.1"/>
    <property type="molecule type" value="Genomic_DNA"/>
</dbReference>